<protein>
    <submittedName>
        <fullName evidence="2">Uncharacterized protein</fullName>
    </submittedName>
</protein>
<organism evidence="2 3">
    <name type="scientific">Fusarium oxysporum f. sp. rapae</name>
    <dbReference type="NCBI Taxonomy" id="485398"/>
    <lineage>
        <taxon>Eukaryota</taxon>
        <taxon>Fungi</taxon>
        <taxon>Dikarya</taxon>
        <taxon>Ascomycota</taxon>
        <taxon>Pezizomycotina</taxon>
        <taxon>Sordariomycetes</taxon>
        <taxon>Hypocreomycetidae</taxon>
        <taxon>Hypocreales</taxon>
        <taxon>Nectriaceae</taxon>
        <taxon>Fusarium</taxon>
        <taxon>Fusarium oxysporum species complex</taxon>
    </lineage>
</organism>
<dbReference type="AlphaFoldDB" id="A0A8J5NLA3"/>
<dbReference type="Proteomes" id="UP000694050">
    <property type="component" value="Unassembled WGS sequence"/>
</dbReference>
<comment type="caution">
    <text evidence="2">The sequence shown here is derived from an EMBL/GenBank/DDBJ whole genome shotgun (WGS) entry which is preliminary data.</text>
</comment>
<evidence type="ECO:0000313" key="3">
    <source>
        <dbReference type="Proteomes" id="UP000694050"/>
    </source>
</evidence>
<accession>A0A8J5NLA3</accession>
<gene>
    <name evidence="2" type="ORF">Forpe1208_v013556</name>
</gene>
<sequence>MAASSTSHESKHAPVAEKLPADKYPGDREFTVPHITPFGARLDIKIIKSHKLISPARDGYLEGNDTKYIPFVT</sequence>
<evidence type="ECO:0000256" key="1">
    <source>
        <dbReference type="SAM" id="MobiDB-lite"/>
    </source>
</evidence>
<feature type="region of interest" description="Disordered" evidence="1">
    <location>
        <begin position="1"/>
        <end position="26"/>
    </location>
</feature>
<feature type="compositionally biased region" description="Basic and acidic residues" evidence="1">
    <location>
        <begin position="8"/>
        <end position="26"/>
    </location>
</feature>
<proteinExistence type="predicted"/>
<reference evidence="2" key="1">
    <citation type="submission" date="2021-04" db="EMBL/GenBank/DDBJ databases">
        <title>First draft genome resource for Brassicaceae pathogens Fusarium oxysporum f. sp. raphani and Fusarium oxysporum f. sp. rapae.</title>
        <authorList>
            <person name="Asai S."/>
        </authorList>
    </citation>
    <scope>NUCLEOTIDE SEQUENCE</scope>
    <source>
        <strain evidence="2">Tf1208</strain>
    </source>
</reference>
<evidence type="ECO:0000313" key="2">
    <source>
        <dbReference type="EMBL" id="KAG7407141.1"/>
    </source>
</evidence>
<dbReference type="EMBL" id="JAELUQ010000010">
    <property type="protein sequence ID" value="KAG7407141.1"/>
    <property type="molecule type" value="Genomic_DNA"/>
</dbReference>
<name>A0A8J5NLA3_FUSOX</name>